<keyword evidence="3" id="KW-1185">Reference proteome</keyword>
<organism evidence="2 3">
    <name type="scientific">Riccia sorocarpa</name>
    <dbReference type="NCBI Taxonomy" id="122646"/>
    <lineage>
        <taxon>Eukaryota</taxon>
        <taxon>Viridiplantae</taxon>
        <taxon>Streptophyta</taxon>
        <taxon>Embryophyta</taxon>
        <taxon>Marchantiophyta</taxon>
        <taxon>Marchantiopsida</taxon>
        <taxon>Marchantiidae</taxon>
        <taxon>Marchantiales</taxon>
        <taxon>Ricciaceae</taxon>
        <taxon>Riccia</taxon>
    </lineage>
</organism>
<feature type="region of interest" description="Disordered" evidence="1">
    <location>
        <begin position="29"/>
        <end position="54"/>
    </location>
</feature>
<accession>A0ABD3GJI8</accession>
<reference evidence="2 3" key="1">
    <citation type="submission" date="2024-09" db="EMBL/GenBank/DDBJ databases">
        <title>Chromosome-scale assembly of Riccia sorocarpa.</title>
        <authorList>
            <person name="Paukszto L."/>
        </authorList>
    </citation>
    <scope>NUCLEOTIDE SEQUENCE [LARGE SCALE GENOMIC DNA]</scope>
    <source>
        <strain evidence="2">LP-2024</strain>
        <tissue evidence="2">Aerial parts of the thallus</tissue>
    </source>
</reference>
<evidence type="ECO:0000313" key="3">
    <source>
        <dbReference type="Proteomes" id="UP001633002"/>
    </source>
</evidence>
<evidence type="ECO:0000256" key="1">
    <source>
        <dbReference type="SAM" id="MobiDB-lite"/>
    </source>
</evidence>
<feature type="region of interest" description="Disordered" evidence="1">
    <location>
        <begin position="290"/>
        <end position="355"/>
    </location>
</feature>
<dbReference type="EMBL" id="JBJQOH010000007">
    <property type="protein sequence ID" value="KAL3678846.1"/>
    <property type="molecule type" value="Genomic_DNA"/>
</dbReference>
<gene>
    <name evidence="2" type="ORF">R1sor_021802</name>
</gene>
<feature type="compositionally biased region" description="Polar residues" evidence="1">
    <location>
        <begin position="95"/>
        <end position="107"/>
    </location>
</feature>
<dbReference type="AlphaFoldDB" id="A0ABD3GJI8"/>
<dbReference type="PANTHER" id="PTHR33356:SF5">
    <property type="entry name" value="TIP41-LIKE PROTEIN"/>
    <property type="match status" value="1"/>
</dbReference>
<dbReference type="PANTHER" id="PTHR33356">
    <property type="entry name" value="TIP41-LIKE PROTEIN"/>
    <property type="match status" value="1"/>
</dbReference>
<evidence type="ECO:0000313" key="2">
    <source>
        <dbReference type="EMBL" id="KAL3678846.1"/>
    </source>
</evidence>
<feature type="region of interest" description="Disordered" evidence="1">
    <location>
        <begin position="132"/>
        <end position="213"/>
    </location>
</feature>
<feature type="compositionally biased region" description="Polar residues" evidence="1">
    <location>
        <begin position="332"/>
        <end position="355"/>
    </location>
</feature>
<dbReference type="Proteomes" id="UP001633002">
    <property type="component" value="Unassembled WGS sequence"/>
</dbReference>
<feature type="compositionally biased region" description="Polar residues" evidence="1">
    <location>
        <begin position="183"/>
        <end position="197"/>
    </location>
</feature>
<sequence length="355" mass="38157">MGKSMEDTRFAISPQSIWSTNSSWSASWSESASSSKQSSETSSPSTTASASEIDAWDLLNEVAGEVERLKMNEDRMQSPYPVKQVVGSGTVPLPYSSTQANYRQPNRSGLPLLSPPTCSAGTPVMALAPLKELMPSDGSPQDSRSWSQFRGEDHKSCNNVQHRFSRNDGARWSNRQGRGGQSSKGVQQRTGRQNQNFGAYPRTSGKSGEWNGLQPQWAGAQSVNGGSGMRAVFLGNLGSGRESTGTGVFLPRSIGAASDSKRKPACSAVLLPSRIVQVLNLNVDDMRSPSSPLPAGGVHSPSEYTRPLPSQIYGVAPKRDSGVHPAPLRKLPSTTPAHRMSDVSTEFSLPSEWTY</sequence>
<name>A0ABD3GJI8_9MARC</name>
<proteinExistence type="predicted"/>
<feature type="compositionally biased region" description="Low complexity" evidence="1">
    <location>
        <begin position="29"/>
        <end position="53"/>
    </location>
</feature>
<comment type="caution">
    <text evidence="2">The sequence shown here is derived from an EMBL/GenBank/DDBJ whole genome shotgun (WGS) entry which is preliminary data.</text>
</comment>
<feature type="region of interest" description="Disordered" evidence="1">
    <location>
        <begin position="80"/>
        <end position="109"/>
    </location>
</feature>
<protein>
    <submittedName>
        <fullName evidence="2">Uncharacterized protein</fullName>
    </submittedName>
</protein>
<feature type="compositionally biased region" description="Polar residues" evidence="1">
    <location>
        <begin position="138"/>
        <end position="148"/>
    </location>
</feature>